<feature type="region of interest" description="Disordered" evidence="1">
    <location>
        <begin position="1"/>
        <end position="22"/>
    </location>
</feature>
<evidence type="ECO:0000313" key="2">
    <source>
        <dbReference type="EMBL" id="RDC59328.1"/>
    </source>
</evidence>
<gene>
    <name evidence="2" type="ORF">HME9302_00515</name>
</gene>
<sequence>MTDASDYSPPEGGVRLSGPVVRPEPGTLPLRGDLAHIALASRFLVPHYAVPQAYRVGDDGAPLKLKRTGDSDTLREMAAGEQFEALDFAGDWCWGCCGPEGPTGWIETRLLAASTTSGK</sequence>
<dbReference type="RefSeq" id="WP_115365702.1">
    <property type="nucleotide sequence ID" value="NZ_QBKA01000002.1"/>
</dbReference>
<evidence type="ECO:0000256" key="1">
    <source>
        <dbReference type="SAM" id="MobiDB-lite"/>
    </source>
</evidence>
<accession>A0A369QAM4</accession>
<dbReference type="EMBL" id="QBKA01000002">
    <property type="protein sequence ID" value="RDC59328.1"/>
    <property type="molecule type" value="Genomic_DNA"/>
</dbReference>
<dbReference type="Proteomes" id="UP000253727">
    <property type="component" value="Unassembled WGS sequence"/>
</dbReference>
<comment type="caution">
    <text evidence="2">The sequence shown here is derived from an EMBL/GenBank/DDBJ whole genome shotgun (WGS) entry which is preliminary data.</text>
</comment>
<dbReference type="AlphaFoldDB" id="A0A369QAM4"/>
<organism evidence="2 3">
    <name type="scientific">Alteripontixanthobacter maritimus</name>
    <dbReference type="NCBI Taxonomy" id="2161824"/>
    <lineage>
        <taxon>Bacteria</taxon>
        <taxon>Pseudomonadati</taxon>
        <taxon>Pseudomonadota</taxon>
        <taxon>Alphaproteobacteria</taxon>
        <taxon>Sphingomonadales</taxon>
        <taxon>Erythrobacteraceae</taxon>
        <taxon>Alteripontixanthobacter</taxon>
    </lineage>
</organism>
<dbReference type="OrthoDB" id="9813368at2"/>
<evidence type="ECO:0000313" key="3">
    <source>
        <dbReference type="Proteomes" id="UP000253727"/>
    </source>
</evidence>
<reference evidence="2 3" key="1">
    <citation type="submission" date="2018-04" db="EMBL/GenBank/DDBJ databases">
        <title>Altererythrobacter sp. HME9302 genome sequencing and assembly.</title>
        <authorList>
            <person name="Kang H."/>
            <person name="Kim H."/>
            <person name="Joh K."/>
        </authorList>
    </citation>
    <scope>NUCLEOTIDE SEQUENCE [LARGE SCALE GENOMIC DNA]</scope>
    <source>
        <strain evidence="2 3">HME9302</strain>
    </source>
</reference>
<evidence type="ECO:0008006" key="4">
    <source>
        <dbReference type="Google" id="ProtNLM"/>
    </source>
</evidence>
<keyword evidence="3" id="KW-1185">Reference proteome</keyword>
<protein>
    <recommendedName>
        <fullName evidence="4">Bacterial dipeptidyl-peptidase SH3 domain-containing protein</fullName>
    </recommendedName>
</protein>
<proteinExistence type="predicted"/>
<name>A0A369QAM4_9SPHN</name>